<dbReference type="Proteomes" id="UP001057498">
    <property type="component" value="Chromosome"/>
</dbReference>
<sequence>MTRVSLSALIAATLAAAVFAGPALAAAPKAAKAAPALPDLSAEQIATSERVLTGTIGCEFNQSVDVKAGDKPGYVKLTFKGKTYALVPEATTSGAVRLEDKKAGVVWLQIANKSMLMNAKIGQRMVDGCVHDKQKT</sequence>
<keyword evidence="1" id="KW-0732">Signal</keyword>
<keyword evidence="3" id="KW-1185">Reference proteome</keyword>
<dbReference type="EMBL" id="AP025730">
    <property type="protein sequence ID" value="BDI05044.1"/>
    <property type="molecule type" value="Genomic_DNA"/>
</dbReference>
<evidence type="ECO:0000313" key="2">
    <source>
        <dbReference type="EMBL" id="BDI05044.1"/>
    </source>
</evidence>
<gene>
    <name evidence="2" type="ORF">CATMQ487_20140</name>
</gene>
<evidence type="ECO:0000313" key="3">
    <source>
        <dbReference type="Proteomes" id="UP001057498"/>
    </source>
</evidence>
<organism evidence="2 3">
    <name type="scientific">Sphaerotilus microaerophilus</name>
    <dbReference type="NCBI Taxonomy" id="2914710"/>
    <lineage>
        <taxon>Bacteria</taxon>
        <taxon>Pseudomonadati</taxon>
        <taxon>Pseudomonadota</taxon>
        <taxon>Betaproteobacteria</taxon>
        <taxon>Burkholderiales</taxon>
        <taxon>Sphaerotilaceae</taxon>
        <taxon>Sphaerotilus</taxon>
    </lineage>
</organism>
<evidence type="ECO:0000256" key="1">
    <source>
        <dbReference type="SAM" id="SignalP"/>
    </source>
</evidence>
<dbReference type="RefSeq" id="WP_251973114.1">
    <property type="nucleotide sequence ID" value="NZ_AP025730.1"/>
</dbReference>
<feature type="signal peptide" evidence="1">
    <location>
        <begin position="1"/>
        <end position="25"/>
    </location>
</feature>
<reference evidence="2" key="1">
    <citation type="submission" date="2022-04" db="EMBL/GenBank/DDBJ databases">
        <title>Whole genome sequence of Sphaerotilus sp. FB-5.</title>
        <authorList>
            <person name="Takeda M."/>
            <person name="Narihara S."/>
            <person name="Akimoto M."/>
            <person name="Akimoto R."/>
            <person name="Nishiyashiki S."/>
            <person name="Murakami T."/>
        </authorList>
    </citation>
    <scope>NUCLEOTIDE SEQUENCE</scope>
    <source>
        <strain evidence="2">FB-5</strain>
    </source>
</reference>
<name>A0ABN6PM31_9BURK</name>
<accession>A0ABN6PM31</accession>
<feature type="chain" id="PRO_5047400819" evidence="1">
    <location>
        <begin position="26"/>
        <end position="136"/>
    </location>
</feature>
<protein>
    <submittedName>
        <fullName evidence="2">Uncharacterized protein</fullName>
    </submittedName>
</protein>
<proteinExistence type="predicted"/>